<organism evidence="2 3">
    <name type="scientific">Roseovarius aquimarinus</name>
    <dbReference type="NCBI Taxonomy" id="1229156"/>
    <lineage>
        <taxon>Bacteria</taxon>
        <taxon>Pseudomonadati</taxon>
        <taxon>Pseudomonadota</taxon>
        <taxon>Alphaproteobacteria</taxon>
        <taxon>Rhodobacterales</taxon>
        <taxon>Roseobacteraceae</taxon>
        <taxon>Roseovarius</taxon>
    </lineage>
</organism>
<comment type="caution">
    <text evidence="2">The sequence shown here is derived from an EMBL/GenBank/DDBJ whole genome shotgun (WGS) entry which is preliminary data.</text>
</comment>
<dbReference type="RefSeq" id="WP_377172493.1">
    <property type="nucleotide sequence ID" value="NZ_JBHTJC010000004.1"/>
</dbReference>
<feature type="domain" description="Glycosyltransferase 2-like" evidence="1">
    <location>
        <begin position="8"/>
        <end position="173"/>
    </location>
</feature>
<evidence type="ECO:0000313" key="3">
    <source>
        <dbReference type="Proteomes" id="UP001607157"/>
    </source>
</evidence>
<accession>A0ABW7IAE0</accession>
<dbReference type="SUPFAM" id="SSF53448">
    <property type="entry name" value="Nucleotide-diphospho-sugar transferases"/>
    <property type="match status" value="1"/>
</dbReference>
<dbReference type="CDD" id="cd00761">
    <property type="entry name" value="Glyco_tranf_GTA_type"/>
    <property type="match status" value="1"/>
</dbReference>
<proteinExistence type="predicted"/>
<dbReference type="PANTHER" id="PTHR22916">
    <property type="entry name" value="GLYCOSYLTRANSFERASE"/>
    <property type="match status" value="1"/>
</dbReference>
<keyword evidence="3" id="KW-1185">Reference proteome</keyword>
<sequence>MTARFDLSIIVTVYNSEDYLDACLASIERQTVERLEVVIVNDGSTDSSEAIIRSFLRRNPEWRYFSQPNKGVGFTRNRALLLARGDYVGFLDSDDRAEDAMYGDLLHIARRDEACVVLSNFSKWDYTARCEITERKDRFTELSALSDEERLAHIFGGKIFGMACCSIFRRALFLEAGSFFPVSTFHEDIFVMPILYAHAARISASPDKGYVWRMRPQSESHSINSKHVLGVMHALSHLQAHLVSLGQYDALRRNFTTYCIMYLNGLLKRVESLAESVPSKSYLLDLMGSATNQILADKRDFVPLHAGSYGPFVAFAEAARASQKKIVNAALVKPLRSFHCDVAFFPHKTYHTLTMLPIARALQERGLSCAFIDMSEAYADEGAYAAFDRSEFPVVSFAELGASSASYAASVFMNDWDVKCALPTVLADNARGRATFGIVEGIQDFWDVDTGRHRNAYQYVRYLIAAGAHDLRHFTAGLHKDVHIGGVPRIAPLLQRDARFPSEKTALINVNFTYGVLESERAAFIASAVAASRAAGFRPLLTRHPQDLGDLSGHEVAACDMYSAIDGASVLISRFSSAIIESVAMGKPAIYFNPGLERVDKFLEPLGAFEICRSEDALAAALRALARMLDEAPAEAMGKKVRGAAAQFLERHCGVGSEAATSDAIAEFIASKTEVLSWSPPRRDGLPVVSVSPDALPPQEDTAVSSLRAAATALLLDPATGLARIGRDGDLAGPVAKALAQVSDGAPIRVHFEKARAFAEAASRARVTG</sequence>
<name>A0ABW7IAE0_9RHOB</name>
<gene>
    <name evidence="2" type="ORF">ACGRVM_14635</name>
</gene>
<dbReference type="InterPro" id="IPR001173">
    <property type="entry name" value="Glyco_trans_2-like"/>
</dbReference>
<evidence type="ECO:0000313" key="2">
    <source>
        <dbReference type="EMBL" id="MFH0255140.1"/>
    </source>
</evidence>
<dbReference type="InterPro" id="IPR029044">
    <property type="entry name" value="Nucleotide-diphossugar_trans"/>
</dbReference>
<evidence type="ECO:0000259" key="1">
    <source>
        <dbReference type="Pfam" id="PF00535"/>
    </source>
</evidence>
<dbReference type="Gene3D" id="3.40.50.12580">
    <property type="match status" value="1"/>
</dbReference>
<dbReference type="PANTHER" id="PTHR22916:SF3">
    <property type="entry name" value="UDP-GLCNAC:BETAGAL BETA-1,3-N-ACETYLGLUCOSAMINYLTRANSFERASE-LIKE PROTEIN 1"/>
    <property type="match status" value="1"/>
</dbReference>
<dbReference type="Gene3D" id="3.90.550.10">
    <property type="entry name" value="Spore Coat Polysaccharide Biosynthesis Protein SpsA, Chain A"/>
    <property type="match status" value="1"/>
</dbReference>
<dbReference type="Proteomes" id="UP001607157">
    <property type="component" value="Unassembled WGS sequence"/>
</dbReference>
<protein>
    <submittedName>
        <fullName evidence="2">Glycosyltransferase family 2 protein</fullName>
    </submittedName>
</protein>
<reference evidence="2 3" key="1">
    <citation type="submission" date="2024-10" db="EMBL/GenBank/DDBJ databases">
        <authorList>
            <person name="Yang X.-N."/>
        </authorList>
    </citation>
    <scope>NUCLEOTIDE SEQUENCE [LARGE SCALE GENOMIC DNA]</scope>
    <source>
        <strain evidence="2 3">CAU 1059</strain>
    </source>
</reference>
<dbReference type="InterPro" id="IPR043148">
    <property type="entry name" value="TagF_C"/>
</dbReference>
<dbReference type="SUPFAM" id="SSF53756">
    <property type="entry name" value="UDP-Glycosyltransferase/glycogen phosphorylase"/>
    <property type="match status" value="1"/>
</dbReference>
<dbReference type="EMBL" id="JBIHMM010000004">
    <property type="protein sequence ID" value="MFH0255140.1"/>
    <property type="molecule type" value="Genomic_DNA"/>
</dbReference>
<dbReference type="Pfam" id="PF00535">
    <property type="entry name" value="Glycos_transf_2"/>
    <property type="match status" value="1"/>
</dbReference>